<protein>
    <submittedName>
        <fullName evidence="1">Uncharacterized protein</fullName>
    </submittedName>
</protein>
<dbReference type="Proteomes" id="UP000005396">
    <property type="component" value="Unassembled WGS sequence"/>
</dbReference>
<proteinExistence type="predicted"/>
<name>A8RMB0_ENTBW</name>
<accession>A8RMB0</accession>
<comment type="caution">
    <text evidence="1">The sequence shown here is derived from an EMBL/GenBank/DDBJ whole genome shotgun (WGS) entry which is preliminary data.</text>
</comment>
<dbReference type="AlphaFoldDB" id="A8RMB0"/>
<evidence type="ECO:0000313" key="1">
    <source>
        <dbReference type="EMBL" id="EDP17908.1"/>
    </source>
</evidence>
<reference evidence="1 2" key="1">
    <citation type="submission" date="2007-08" db="EMBL/GenBank/DDBJ databases">
        <authorList>
            <person name="Fulton L."/>
            <person name="Clifton S."/>
            <person name="Fulton B."/>
            <person name="Xu J."/>
            <person name="Minx P."/>
            <person name="Pepin K.H."/>
            <person name="Johnson M."/>
            <person name="Thiruvilangam P."/>
            <person name="Bhonagiri V."/>
            <person name="Nash W.E."/>
            <person name="Mardis E.R."/>
            <person name="Wilson R.K."/>
        </authorList>
    </citation>
    <scope>NUCLEOTIDE SEQUENCE [LARGE SCALE GENOMIC DNA]</scope>
    <source>
        <strain evidence="2">ATCC BAA-613 / DSM 15670 / CCUG 46953 / JCM 12243 / WAL 16351</strain>
    </source>
</reference>
<dbReference type="PaxDb" id="411902-CLOBOL_01860"/>
<gene>
    <name evidence="1" type="ORF">CLOBOL_01860</name>
</gene>
<dbReference type="EMBL" id="ABCC02000020">
    <property type="protein sequence ID" value="EDP17908.1"/>
    <property type="molecule type" value="Genomic_DNA"/>
</dbReference>
<organism evidence="1 2">
    <name type="scientific">Enterocloster bolteae (strain ATCC BAA-613 / DSM 15670 / CCUG 46953 / JCM 12243 / WAL 16351)</name>
    <name type="common">Clostridium bolteae</name>
    <dbReference type="NCBI Taxonomy" id="411902"/>
    <lineage>
        <taxon>Bacteria</taxon>
        <taxon>Bacillati</taxon>
        <taxon>Bacillota</taxon>
        <taxon>Clostridia</taxon>
        <taxon>Lachnospirales</taxon>
        <taxon>Lachnospiraceae</taxon>
        <taxon>Enterocloster</taxon>
    </lineage>
</organism>
<sequence>MEFCIENVYSKKTCYVFLNWICPFHFGKMKVVLPKEKGI</sequence>
<evidence type="ECO:0000313" key="2">
    <source>
        <dbReference type="Proteomes" id="UP000005396"/>
    </source>
</evidence>
<dbReference type="HOGENOM" id="CLU_3307261_0_0_9"/>
<reference evidence="1 2" key="2">
    <citation type="submission" date="2007-09" db="EMBL/GenBank/DDBJ databases">
        <title>Draft genome sequence of Clostridium bolteae (ATCC BAA-613).</title>
        <authorList>
            <person name="Sudarsanam P."/>
            <person name="Ley R."/>
            <person name="Guruge J."/>
            <person name="Turnbaugh P.J."/>
            <person name="Mahowald M."/>
            <person name="Liep D."/>
            <person name="Gordon J."/>
        </authorList>
    </citation>
    <scope>NUCLEOTIDE SEQUENCE [LARGE SCALE GENOMIC DNA]</scope>
    <source>
        <strain evidence="2">ATCC BAA-613 / DSM 15670 / CCUG 46953 / JCM 12243 / WAL 16351</strain>
    </source>
</reference>